<dbReference type="EC" id="4.2.1.136" evidence="19"/>
<feature type="binding site" evidence="17">
    <location>
        <position position="327"/>
    </location>
    <ligand>
        <name>(6S)-NADPHX</name>
        <dbReference type="ChEBI" id="CHEBI:64076"/>
    </ligand>
</feature>
<evidence type="ECO:0000256" key="12">
    <source>
        <dbReference type="ARBA" id="ARBA00023239"/>
    </source>
</evidence>
<comment type="catalytic activity">
    <reaction evidence="2 18 19">
        <text>(6R)-NADPHX = (6S)-NADPHX</text>
        <dbReference type="Rhea" id="RHEA:32227"/>
        <dbReference type="ChEBI" id="CHEBI:64076"/>
        <dbReference type="ChEBI" id="CHEBI:64077"/>
        <dbReference type="EC" id="5.1.99.6"/>
    </reaction>
</comment>
<proteinExistence type="inferred from homology"/>
<feature type="binding site" evidence="17">
    <location>
        <position position="378"/>
    </location>
    <ligand>
        <name>(6S)-NADPHX</name>
        <dbReference type="ChEBI" id="CHEBI:64076"/>
    </ligand>
</feature>
<dbReference type="SUPFAM" id="SSF53613">
    <property type="entry name" value="Ribokinase-like"/>
    <property type="match status" value="1"/>
</dbReference>
<dbReference type="PROSITE" id="PS01050">
    <property type="entry name" value="YJEF_C_2"/>
    <property type="match status" value="1"/>
</dbReference>
<comment type="function">
    <text evidence="17">Catalyzes the dehydration of the S-form of NAD(P)HX at the expense of ADP, which is converted to AMP. Together with NAD(P)HX epimerase, which catalyzes the epimerization of the S- and R-forms, the enzyme allows the repair of both epimers of NAD(P)HX, a damaged form of NAD(P)H that is a result of enzymatic or heat-dependent hydration.</text>
</comment>
<evidence type="ECO:0000256" key="14">
    <source>
        <dbReference type="ARBA" id="ARBA00025153"/>
    </source>
</evidence>
<evidence type="ECO:0000256" key="15">
    <source>
        <dbReference type="ARBA" id="ARBA00048238"/>
    </source>
</evidence>
<evidence type="ECO:0000256" key="6">
    <source>
        <dbReference type="ARBA" id="ARBA00022741"/>
    </source>
</evidence>
<evidence type="ECO:0000256" key="7">
    <source>
        <dbReference type="ARBA" id="ARBA00022840"/>
    </source>
</evidence>
<keyword evidence="23" id="KW-1185">Reference proteome</keyword>
<keyword evidence="11 18" id="KW-0413">Isomerase</keyword>
<comment type="similarity">
    <text evidence="17">Belongs to the NnrD/CARKD family.</text>
</comment>
<evidence type="ECO:0000256" key="9">
    <source>
        <dbReference type="ARBA" id="ARBA00022958"/>
    </source>
</evidence>
<evidence type="ECO:0000256" key="11">
    <source>
        <dbReference type="ARBA" id="ARBA00023235"/>
    </source>
</evidence>
<comment type="cofactor">
    <cofactor evidence="18 19">
        <name>K(+)</name>
        <dbReference type="ChEBI" id="CHEBI:29103"/>
    </cofactor>
    <text evidence="18 19">Binds 1 potassium ion per subunit.</text>
</comment>
<dbReference type="GO" id="GO:0052855">
    <property type="term" value="F:ADP-dependent NAD(P)H-hydrate dehydratase activity"/>
    <property type="evidence" value="ECO:0007669"/>
    <property type="project" value="UniProtKB-UniRule"/>
</dbReference>
<protein>
    <recommendedName>
        <fullName evidence="19">Bifunctional NAD(P)H-hydrate repair enzyme</fullName>
    </recommendedName>
    <alternativeName>
        <fullName evidence="19">Nicotinamide nucleotide repair protein</fullName>
    </alternativeName>
    <domain>
        <recommendedName>
            <fullName evidence="19">ADP-dependent (S)-NAD(P)H-hydrate dehydratase</fullName>
            <ecNumber evidence="19">4.2.1.136</ecNumber>
        </recommendedName>
        <alternativeName>
            <fullName evidence="19">ADP-dependent NAD(P)HX dehydratase</fullName>
        </alternativeName>
    </domain>
    <domain>
        <recommendedName>
            <fullName evidence="19">NAD(P)H-hydrate epimerase</fullName>
            <ecNumber evidence="19">5.1.99.6</ecNumber>
        </recommendedName>
    </domain>
</protein>
<evidence type="ECO:0000313" key="22">
    <source>
        <dbReference type="EMBL" id="RBO99701.1"/>
    </source>
</evidence>
<dbReference type="Pfam" id="PF01256">
    <property type="entry name" value="Carb_kinase"/>
    <property type="match status" value="1"/>
</dbReference>
<dbReference type="Gene3D" id="3.40.50.10260">
    <property type="entry name" value="YjeF N-terminal domain"/>
    <property type="match status" value="1"/>
</dbReference>
<evidence type="ECO:0000259" key="21">
    <source>
        <dbReference type="PROSITE" id="PS51385"/>
    </source>
</evidence>
<comment type="similarity">
    <text evidence="4 19">In the C-terminal section; belongs to the NnrD/CARKD family.</text>
</comment>
<comment type="subunit">
    <text evidence="17">Homotetramer.</text>
</comment>
<evidence type="ECO:0000256" key="3">
    <source>
        <dbReference type="ARBA" id="ARBA00006001"/>
    </source>
</evidence>
<feature type="binding site" evidence="18">
    <location>
        <position position="161"/>
    </location>
    <ligand>
        <name>(6S)-NADPHX</name>
        <dbReference type="ChEBI" id="CHEBI:64076"/>
    </ligand>
</feature>
<dbReference type="PIRSF" id="PIRSF017184">
    <property type="entry name" value="Nnr"/>
    <property type="match status" value="1"/>
</dbReference>
<feature type="binding site" evidence="18">
    <location>
        <position position="128"/>
    </location>
    <ligand>
        <name>K(+)</name>
        <dbReference type="ChEBI" id="CHEBI:29103"/>
    </ligand>
</feature>
<comment type="catalytic activity">
    <reaction evidence="15 17 19">
        <text>(6S)-NADHX + ADP = AMP + phosphate + NADH + H(+)</text>
        <dbReference type="Rhea" id="RHEA:32223"/>
        <dbReference type="ChEBI" id="CHEBI:15378"/>
        <dbReference type="ChEBI" id="CHEBI:43474"/>
        <dbReference type="ChEBI" id="CHEBI:57945"/>
        <dbReference type="ChEBI" id="CHEBI:64074"/>
        <dbReference type="ChEBI" id="CHEBI:456215"/>
        <dbReference type="ChEBI" id="CHEBI:456216"/>
        <dbReference type="EC" id="4.2.1.136"/>
    </reaction>
</comment>
<evidence type="ECO:0000256" key="13">
    <source>
        <dbReference type="ARBA" id="ARBA00023268"/>
    </source>
</evidence>
<dbReference type="PROSITE" id="PS51385">
    <property type="entry name" value="YJEF_N"/>
    <property type="match status" value="1"/>
</dbReference>
<dbReference type="InterPro" id="IPR030677">
    <property type="entry name" value="Nnr"/>
</dbReference>
<evidence type="ECO:0000256" key="16">
    <source>
        <dbReference type="ARBA" id="ARBA00049209"/>
    </source>
</evidence>
<dbReference type="GO" id="GO:0110051">
    <property type="term" value="P:metabolite repair"/>
    <property type="evidence" value="ECO:0007669"/>
    <property type="project" value="TreeGrafter"/>
</dbReference>
<keyword evidence="5 18" id="KW-0479">Metal-binding</keyword>
<comment type="caution">
    <text evidence="17">Lacks conserved residue(s) required for the propagation of feature annotation.</text>
</comment>
<dbReference type="EMBL" id="QNRI01000003">
    <property type="protein sequence ID" value="RBO99701.1"/>
    <property type="molecule type" value="Genomic_DNA"/>
</dbReference>
<comment type="similarity">
    <text evidence="18">Belongs to the NnrE/AIBP family.</text>
</comment>
<dbReference type="EC" id="5.1.99.6" evidence="19"/>
<comment type="function">
    <text evidence="18">Catalyzes the epimerization of the S- and R-forms of NAD(P)HX, a damaged form of NAD(P)H that is a result of enzymatic or heat-dependent hydration. This is a prerequisite for the S-specific NAD(P)H-hydrate dehydratase to allow the repair of both epimers of NAD(P)HX.</text>
</comment>
<feature type="binding site" evidence="18">
    <location>
        <position position="164"/>
    </location>
    <ligand>
        <name>K(+)</name>
        <dbReference type="ChEBI" id="CHEBI:29103"/>
    </ligand>
</feature>
<dbReference type="NCBIfam" id="TIGR00197">
    <property type="entry name" value="yjeF_nterm"/>
    <property type="match status" value="1"/>
</dbReference>
<evidence type="ECO:0000256" key="2">
    <source>
        <dbReference type="ARBA" id="ARBA00000909"/>
    </source>
</evidence>
<evidence type="ECO:0000256" key="17">
    <source>
        <dbReference type="HAMAP-Rule" id="MF_01965"/>
    </source>
</evidence>
<feature type="binding site" evidence="17">
    <location>
        <position position="445"/>
    </location>
    <ligand>
        <name>(6S)-NADPHX</name>
        <dbReference type="ChEBI" id="CHEBI:64076"/>
    </ligand>
</feature>
<keyword evidence="6 17" id="KW-0547">Nucleotide-binding</keyword>
<dbReference type="InterPro" id="IPR036652">
    <property type="entry name" value="YjeF_N_dom_sf"/>
</dbReference>
<feature type="binding site" evidence="18">
    <location>
        <position position="58"/>
    </location>
    <ligand>
        <name>K(+)</name>
        <dbReference type="ChEBI" id="CHEBI:29103"/>
    </ligand>
</feature>
<comment type="catalytic activity">
    <reaction evidence="16 17 19">
        <text>(6S)-NADPHX + ADP = AMP + phosphate + NADPH + H(+)</text>
        <dbReference type="Rhea" id="RHEA:32235"/>
        <dbReference type="ChEBI" id="CHEBI:15378"/>
        <dbReference type="ChEBI" id="CHEBI:43474"/>
        <dbReference type="ChEBI" id="CHEBI:57783"/>
        <dbReference type="ChEBI" id="CHEBI:64076"/>
        <dbReference type="ChEBI" id="CHEBI:456215"/>
        <dbReference type="ChEBI" id="CHEBI:456216"/>
        <dbReference type="EC" id="4.2.1.136"/>
    </reaction>
</comment>
<keyword evidence="13" id="KW-0511">Multifunctional enzyme</keyword>
<evidence type="ECO:0000256" key="18">
    <source>
        <dbReference type="HAMAP-Rule" id="MF_01966"/>
    </source>
</evidence>
<dbReference type="GO" id="GO:0046872">
    <property type="term" value="F:metal ion binding"/>
    <property type="evidence" value="ECO:0007669"/>
    <property type="project" value="UniProtKB-UniRule"/>
</dbReference>
<feature type="domain" description="YjeF C-terminal" evidence="20">
    <location>
        <begin position="227"/>
        <end position="505"/>
    </location>
</feature>
<accession>A0A366EBE7</accession>
<evidence type="ECO:0000256" key="8">
    <source>
        <dbReference type="ARBA" id="ARBA00022857"/>
    </source>
</evidence>
<dbReference type="InterPro" id="IPR000631">
    <property type="entry name" value="CARKD"/>
</dbReference>
<keyword evidence="9 18" id="KW-0630">Potassium</keyword>
<feature type="binding site" evidence="18">
    <location>
        <begin position="57"/>
        <end position="61"/>
    </location>
    <ligand>
        <name>(6S)-NADPHX</name>
        <dbReference type="ChEBI" id="CHEBI:64076"/>
    </ligand>
</feature>
<feature type="binding site" evidence="18">
    <location>
        <begin position="132"/>
        <end position="138"/>
    </location>
    <ligand>
        <name>(6S)-NADPHX</name>
        <dbReference type="ChEBI" id="CHEBI:64076"/>
    </ligand>
</feature>
<evidence type="ECO:0000259" key="20">
    <source>
        <dbReference type="PROSITE" id="PS51383"/>
    </source>
</evidence>
<dbReference type="NCBIfam" id="TIGR00196">
    <property type="entry name" value="yjeF_cterm"/>
    <property type="match status" value="1"/>
</dbReference>
<feature type="domain" description="YjeF N-terminal" evidence="21">
    <location>
        <begin position="9"/>
        <end position="218"/>
    </location>
</feature>
<reference evidence="22 23" key="1">
    <citation type="submission" date="2018-06" db="EMBL/GenBank/DDBJ databases">
        <title>Genomic Encyclopedia of Type Strains, Phase IV (KMG-IV): sequencing the most valuable type-strain genomes for metagenomic binning, comparative biology and taxonomic classification.</title>
        <authorList>
            <person name="Goeker M."/>
        </authorList>
    </citation>
    <scope>NUCLEOTIDE SEQUENCE [LARGE SCALE GENOMIC DNA]</scope>
    <source>
        <strain evidence="22 23">DSM 15140</strain>
    </source>
</reference>
<comment type="caution">
    <text evidence="22">The sequence shown here is derived from an EMBL/GenBank/DDBJ whole genome shotgun (WGS) entry which is preliminary data.</text>
</comment>
<dbReference type="PANTHER" id="PTHR12592">
    <property type="entry name" value="ATP-DEPENDENT (S)-NAD(P)H-HYDRATE DEHYDRATASE FAMILY MEMBER"/>
    <property type="match status" value="1"/>
</dbReference>
<dbReference type="InterPro" id="IPR029056">
    <property type="entry name" value="Ribokinase-like"/>
</dbReference>
<evidence type="ECO:0000256" key="4">
    <source>
        <dbReference type="ARBA" id="ARBA00009524"/>
    </source>
</evidence>
<dbReference type="InterPro" id="IPR017953">
    <property type="entry name" value="Carbohydrate_kinase_pred_CS"/>
</dbReference>
<keyword evidence="8 17" id="KW-0521">NADP</keyword>
<comment type="function">
    <text evidence="14 19">Bifunctional enzyme that catalyzes the epimerization of the S- and R-forms of NAD(P)HX and the dehydration of the S-form of NAD(P)HX at the expense of ADP, which is converted to AMP. This allows the repair of both epimers of NAD(P)HX, a damaged form of NAD(P)H that is a result of enzymatic or heat-dependent hydration.</text>
</comment>
<dbReference type="HAMAP" id="MF_01966">
    <property type="entry name" value="NADHX_epimerase"/>
    <property type="match status" value="1"/>
</dbReference>
<comment type="catalytic activity">
    <reaction evidence="1 18 19">
        <text>(6R)-NADHX = (6S)-NADHX</text>
        <dbReference type="Rhea" id="RHEA:32215"/>
        <dbReference type="ChEBI" id="CHEBI:64074"/>
        <dbReference type="ChEBI" id="CHEBI:64075"/>
        <dbReference type="EC" id="5.1.99.6"/>
    </reaction>
</comment>
<evidence type="ECO:0000313" key="23">
    <source>
        <dbReference type="Proteomes" id="UP000252254"/>
    </source>
</evidence>
<dbReference type="GO" id="GO:0005524">
    <property type="term" value="F:ATP binding"/>
    <property type="evidence" value="ECO:0007669"/>
    <property type="project" value="UniProtKB-UniRule"/>
</dbReference>
<gene>
    <name evidence="18" type="primary">nnrE</name>
    <name evidence="17" type="synonym">nnrD</name>
    <name evidence="22" type="ORF">DES48_10326</name>
</gene>
<dbReference type="OrthoDB" id="9806925at2"/>
<dbReference type="STRING" id="200904.GCA_900168775_03279"/>
<dbReference type="RefSeq" id="WP_113867780.1">
    <property type="nucleotide sequence ID" value="NZ_BAABQN010000011.1"/>
</dbReference>
<evidence type="ECO:0000256" key="1">
    <source>
        <dbReference type="ARBA" id="ARBA00000013"/>
    </source>
</evidence>
<dbReference type="Pfam" id="PF03853">
    <property type="entry name" value="YjeF_N"/>
    <property type="match status" value="1"/>
</dbReference>
<sequence length="509" mass="54993">MYIVTATEMYEMDRLAMEEKGLDGKILMENAGQAVAKKIKSHIKTEDIILILIGSGNNGGDGYVIARYLYNQGYSLRIIQLVPNEKITGDAAYHKHVLEQFGAEVELFEQMERKQLEGAIHQADILVDAMLGIGIKGSIRSPFKEMIKLINDTKNLTIAVDVPSGMPMDGTRAHDQIVRADYTYVIGAAKTSMFHANLAPNFGHWEVVEIGLPTEAFQQLTNKQIWGLNFVQATLPKRSPFSHKGTHGKGVIIGGSLEMPGSITMAAKAALRSGIGLLTVATVQEAISSIAAQCTEATFHRLAGEHGTIAKQPMDLSGYDVCLIGMGMGRSAQSSTFTKQLLEETELPVVVDADGLNHIKDHLELLSKRKAPTILTPHPGEMATLLKVSVAEVVNHPFQVAKDFAKAYGVYLVLKGTYTIITTPEGKQWVNTTGNAGLAKGGSGDTLAGIIMAMIAQNQSLPAAIANSCFIHGKAAELLVEQSHSSYDLLATDVIEAIPSVIRTFLSER</sequence>
<dbReference type="GO" id="GO:0052856">
    <property type="term" value="F:NAD(P)HX epimerase activity"/>
    <property type="evidence" value="ECO:0007669"/>
    <property type="project" value="UniProtKB-UniRule"/>
</dbReference>
<comment type="cofactor">
    <cofactor evidence="17">
        <name>Mg(2+)</name>
        <dbReference type="ChEBI" id="CHEBI:18420"/>
    </cofactor>
</comment>
<dbReference type="Gene3D" id="3.40.1190.20">
    <property type="match status" value="1"/>
</dbReference>
<evidence type="ECO:0000256" key="19">
    <source>
        <dbReference type="PIRNR" id="PIRNR017184"/>
    </source>
</evidence>
<evidence type="ECO:0000256" key="10">
    <source>
        <dbReference type="ARBA" id="ARBA00023027"/>
    </source>
</evidence>
<dbReference type="CDD" id="cd01171">
    <property type="entry name" value="YXKO-related"/>
    <property type="match status" value="1"/>
</dbReference>
<keyword evidence="7 17" id="KW-0067">ATP-binding</keyword>
<dbReference type="PANTHER" id="PTHR12592:SF0">
    <property type="entry name" value="ATP-DEPENDENT (S)-NAD(P)H-HYDRATE DEHYDRATASE"/>
    <property type="match status" value="1"/>
</dbReference>
<organism evidence="22 23">
    <name type="scientific">Paraliobacillus ryukyuensis</name>
    <dbReference type="NCBI Taxonomy" id="200904"/>
    <lineage>
        <taxon>Bacteria</taxon>
        <taxon>Bacillati</taxon>
        <taxon>Bacillota</taxon>
        <taxon>Bacilli</taxon>
        <taxon>Bacillales</taxon>
        <taxon>Bacillaceae</taxon>
        <taxon>Paraliobacillus</taxon>
    </lineage>
</organism>
<dbReference type="Proteomes" id="UP000252254">
    <property type="component" value="Unassembled WGS sequence"/>
</dbReference>
<dbReference type="AlphaFoldDB" id="A0A366EBE7"/>
<dbReference type="HAMAP" id="MF_01965">
    <property type="entry name" value="NADHX_dehydratase"/>
    <property type="match status" value="1"/>
</dbReference>
<dbReference type="SUPFAM" id="SSF64153">
    <property type="entry name" value="YjeF N-terminal domain-like"/>
    <property type="match status" value="1"/>
</dbReference>
<name>A0A366EBE7_9BACI</name>
<dbReference type="PROSITE" id="PS51383">
    <property type="entry name" value="YJEF_C_3"/>
    <property type="match status" value="1"/>
</dbReference>
<evidence type="ECO:0000256" key="5">
    <source>
        <dbReference type="ARBA" id="ARBA00022723"/>
    </source>
</evidence>
<feature type="binding site" evidence="17">
    <location>
        <position position="444"/>
    </location>
    <ligand>
        <name>AMP</name>
        <dbReference type="ChEBI" id="CHEBI:456215"/>
    </ligand>
</feature>
<comment type="similarity">
    <text evidence="3 19">In the N-terminal section; belongs to the NnrE/AIBP family.</text>
</comment>
<keyword evidence="10 17" id="KW-0520">NAD</keyword>
<feature type="binding site" evidence="17">
    <location>
        <begin position="415"/>
        <end position="419"/>
    </location>
    <ligand>
        <name>AMP</name>
        <dbReference type="ChEBI" id="CHEBI:456215"/>
    </ligand>
</feature>
<dbReference type="InterPro" id="IPR004443">
    <property type="entry name" value="YjeF_N_dom"/>
</dbReference>
<keyword evidence="12 17" id="KW-0456">Lyase</keyword>
<dbReference type="GO" id="GO:0046496">
    <property type="term" value="P:nicotinamide nucleotide metabolic process"/>
    <property type="evidence" value="ECO:0007669"/>
    <property type="project" value="UniProtKB-UniRule"/>
</dbReference>